<evidence type="ECO:0000313" key="2">
    <source>
        <dbReference type="EMBL" id="KAJ5087729.1"/>
    </source>
</evidence>
<dbReference type="Proteomes" id="UP001149165">
    <property type="component" value="Unassembled WGS sequence"/>
</dbReference>
<reference evidence="2" key="1">
    <citation type="submission" date="2022-11" db="EMBL/GenBank/DDBJ databases">
        <authorList>
            <person name="Petersen C."/>
        </authorList>
    </citation>
    <scope>NUCLEOTIDE SEQUENCE</scope>
    <source>
        <strain evidence="2">IBT 30069</strain>
    </source>
</reference>
<dbReference type="EMBL" id="JAPQKH010000007">
    <property type="protein sequence ID" value="KAJ5087729.1"/>
    <property type="molecule type" value="Genomic_DNA"/>
</dbReference>
<evidence type="ECO:0000313" key="3">
    <source>
        <dbReference type="Proteomes" id="UP001149165"/>
    </source>
</evidence>
<name>A0A9W9ETQ5_9EURO</name>
<reference evidence="2" key="2">
    <citation type="journal article" date="2023" name="IMA Fungus">
        <title>Comparative genomic study of the Penicillium genus elucidates a diverse pangenome and 15 lateral gene transfer events.</title>
        <authorList>
            <person name="Petersen C."/>
            <person name="Sorensen T."/>
            <person name="Nielsen M.R."/>
            <person name="Sondergaard T.E."/>
            <person name="Sorensen J.L."/>
            <person name="Fitzpatrick D.A."/>
            <person name="Frisvad J.C."/>
            <person name="Nielsen K.L."/>
        </authorList>
    </citation>
    <scope>NUCLEOTIDE SEQUENCE</scope>
    <source>
        <strain evidence="2">IBT 30069</strain>
    </source>
</reference>
<comment type="caution">
    <text evidence="2">The sequence shown here is derived from an EMBL/GenBank/DDBJ whole genome shotgun (WGS) entry which is preliminary data.</text>
</comment>
<dbReference type="AlphaFoldDB" id="A0A9W9ETQ5"/>
<sequence length="378" mass="43026">MDRFTANAADNNNYQNPNVQLGPEPLPPLPPSVASVCPPTTASAKENLSVKLGPPQNPPVTDIANVLQEWNWDPSDQDIDRDDLDSMIERCNTRIETGILPEIWQRKLEDIVAQKEVKDAIQRAEPELPFETALRVHTLREMQEMIESKNDPYDQLDNLKSIIFAYINGHLQWNSGANEASFWFRGQCISSPENFDLDDYYTIARRLRAETSFWVEGLNEAGPAPMCAVTETRTNPYDITFAPQYSHWIDFEIRIPGTERSMKLEFFEDSGSAFPTIWTDDISNLLTLNGNGTIVPSFSHVLYSTLSTQDEAPTVILEMKVAGNPPTRTWFPLQVMVKPMNEKTNFKHRLSGKWWRYAVLNEQSRGLHAGNTLDDIFF</sequence>
<dbReference type="OrthoDB" id="4363173at2759"/>
<keyword evidence="3" id="KW-1185">Reference proteome</keyword>
<feature type="compositionally biased region" description="Low complexity" evidence="1">
    <location>
        <begin position="1"/>
        <end position="18"/>
    </location>
</feature>
<accession>A0A9W9ETQ5</accession>
<organism evidence="2 3">
    <name type="scientific">Penicillium angulare</name>
    <dbReference type="NCBI Taxonomy" id="116970"/>
    <lineage>
        <taxon>Eukaryota</taxon>
        <taxon>Fungi</taxon>
        <taxon>Dikarya</taxon>
        <taxon>Ascomycota</taxon>
        <taxon>Pezizomycotina</taxon>
        <taxon>Eurotiomycetes</taxon>
        <taxon>Eurotiomycetidae</taxon>
        <taxon>Eurotiales</taxon>
        <taxon>Aspergillaceae</taxon>
        <taxon>Penicillium</taxon>
    </lineage>
</organism>
<gene>
    <name evidence="2" type="ORF">N7456_011345</name>
</gene>
<feature type="region of interest" description="Disordered" evidence="1">
    <location>
        <begin position="1"/>
        <end position="32"/>
    </location>
</feature>
<proteinExistence type="predicted"/>
<evidence type="ECO:0000256" key="1">
    <source>
        <dbReference type="SAM" id="MobiDB-lite"/>
    </source>
</evidence>
<protein>
    <submittedName>
        <fullName evidence="2">Uncharacterized protein</fullName>
    </submittedName>
</protein>